<dbReference type="Proteomes" id="UP000308267">
    <property type="component" value="Unassembled WGS sequence"/>
</dbReference>
<dbReference type="InterPro" id="IPR036020">
    <property type="entry name" value="WW_dom_sf"/>
</dbReference>
<evidence type="ECO:0000256" key="4">
    <source>
        <dbReference type="ARBA" id="ARBA00023242"/>
    </source>
</evidence>
<evidence type="ECO:0000259" key="6">
    <source>
        <dbReference type="PROSITE" id="PS50020"/>
    </source>
</evidence>
<name>A0A4S2MAE6_OPIFE</name>
<dbReference type="GO" id="GO:0005634">
    <property type="term" value="C:nucleus"/>
    <property type="evidence" value="ECO:0007669"/>
    <property type="project" value="UniProtKB-SubCell"/>
</dbReference>
<dbReference type="InterPro" id="IPR051583">
    <property type="entry name" value="YAP1"/>
</dbReference>
<dbReference type="AlphaFoldDB" id="A0A4S2MAE6"/>
<evidence type="ECO:0000256" key="1">
    <source>
        <dbReference type="ARBA" id="ARBA00004123"/>
    </source>
</evidence>
<dbReference type="GO" id="GO:0003713">
    <property type="term" value="F:transcription coactivator activity"/>
    <property type="evidence" value="ECO:0007669"/>
    <property type="project" value="TreeGrafter"/>
</dbReference>
<dbReference type="SUPFAM" id="SSF51045">
    <property type="entry name" value="WW domain"/>
    <property type="match status" value="1"/>
</dbReference>
<organism evidence="7 8">
    <name type="scientific">Opisthorchis felineus</name>
    <dbReference type="NCBI Taxonomy" id="147828"/>
    <lineage>
        <taxon>Eukaryota</taxon>
        <taxon>Metazoa</taxon>
        <taxon>Spiralia</taxon>
        <taxon>Lophotrochozoa</taxon>
        <taxon>Platyhelminthes</taxon>
        <taxon>Trematoda</taxon>
        <taxon>Digenea</taxon>
        <taxon>Opisthorchiida</taxon>
        <taxon>Opisthorchiata</taxon>
        <taxon>Opisthorchiidae</taxon>
        <taxon>Opisthorchis</taxon>
    </lineage>
</organism>
<dbReference type="GO" id="GO:0035329">
    <property type="term" value="P:hippo signaling"/>
    <property type="evidence" value="ECO:0007669"/>
    <property type="project" value="TreeGrafter"/>
</dbReference>
<comment type="caution">
    <text evidence="7">The sequence shown here is derived from an EMBL/GenBank/DDBJ whole genome shotgun (WGS) entry which is preliminary data.</text>
</comment>
<dbReference type="PANTHER" id="PTHR17616:SF8">
    <property type="entry name" value="TRANSCRIPTIONAL COACTIVATOR YORKIE"/>
    <property type="match status" value="1"/>
</dbReference>
<dbReference type="Gene3D" id="2.20.70.10">
    <property type="match status" value="1"/>
</dbReference>
<feature type="region of interest" description="Disordered" evidence="5">
    <location>
        <begin position="281"/>
        <end position="404"/>
    </location>
</feature>
<dbReference type="PROSITE" id="PS01159">
    <property type="entry name" value="WW_DOMAIN_1"/>
    <property type="match status" value="1"/>
</dbReference>
<proteinExistence type="predicted"/>
<dbReference type="STRING" id="147828.A0A4S2MAE6"/>
<comment type="subcellular location">
    <subcellularLocation>
        <location evidence="2">Cytoplasm</location>
    </subcellularLocation>
    <subcellularLocation>
        <location evidence="1">Nucleus</location>
    </subcellularLocation>
</comment>
<feature type="compositionally biased region" description="Low complexity" evidence="5">
    <location>
        <begin position="472"/>
        <end position="498"/>
    </location>
</feature>
<feature type="region of interest" description="Disordered" evidence="5">
    <location>
        <begin position="533"/>
        <end position="559"/>
    </location>
</feature>
<dbReference type="GO" id="GO:0005737">
    <property type="term" value="C:cytoplasm"/>
    <property type="evidence" value="ECO:0007669"/>
    <property type="project" value="UniProtKB-SubCell"/>
</dbReference>
<sequence length="617" mass="65607">MAGYNSEKTPNVRVTVLEDPNNSLQELFNPISQRQQVPWNQRNLPKSFFVPPTGLNDPSHLSGVGSTDIVISHSKANSSPASLDAPVCAAVNSDVPSHVHQKSLDIAADYTHGYCPEVAFCDFRKQEFIQSDSGAQTPPFSCRPRLKFAVRELPAWFEMTQNEKNQVYFLNHETQETTWFDPRIPVGHQKWGMTLDELQQVHINYARYLGQNPPNVGQYRSSHEQISSASATLSSGCITIASATAGVHGPSVIAHVSSPAPVLSPTNSTVLSPTIAVLCTAPGSSSTSSSNVPVGGSGARVRVSGPSTAPNSHRTHPPKAPHTHSLHGQSDQSAHVDVQHHRQHSHGHPTQAHTPANHLGTHNRSCSQPVPMSVGHDGSATTGHLQQAPSASSRSGTQPQLSGPILGLSASSSLIGLSVASASCGPLVGQVPHLGSATTNSSSGQLVQGLECLRLNTSTSPASALTTSPHMLEAQSSQGQQRVQQQQQQAQTQQQQTQHAHTPYMLPVNALSPSLQGGSVRFASNVVTPTPLSAAQHSHQGSMDSGVGQSLTGQSSASADQTPEHAVMLFCDPMDGKTRYLRMVSSSANVSNGVVFCGPDFQGQYSHYLSTLLWLLW</sequence>
<dbReference type="GO" id="GO:0045944">
    <property type="term" value="P:positive regulation of transcription by RNA polymerase II"/>
    <property type="evidence" value="ECO:0007669"/>
    <property type="project" value="TreeGrafter"/>
</dbReference>
<dbReference type="CDD" id="cd00201">
    <property type="entry name" value="WW"/>
    <property type="match status" value="1"/>
</dbReference>
<feature type="compositionally biased region" description="Basic residues" evidence="5">
    <location>
        <begin position="313"/>
        <end position="325"/>
    </location>
</feature>
<feature type="compositionally biased region" description="Polar residues" evidence="5">
    <location>
        <begin position="360"/>
        <end position="370"/>
    </location>
</feature>
<dbReference type="PROSITE" id="PS50020">
    <property type="entry name" value="WW_DOMAIN_2"/>
    <property type="match status" value="1"/>
</dbReference>
<reference evidence="7 8" key="1">
    <citation type="journal article" date="2019" name="BMC Genomics">
        <title>New insights from Opisthorchis felineus genome: update on genomics of the epidemiologically important liver flukes.</title>
        <authorList>
            <person name="Ershov N.I."/>
            <person name="Mordvinov V.A."/>
            <person name="Prokhortchouk E.B."/>
            <person name="Pakharukova M.Y."/>
            <person name="Gunbin K.V."/>
            <person name="Ustyantsev K."/>
            <person name="Genaev M.A."/>
            <person name="Blinov A.G."/>
            <person name="Mazur A."/>
            <person name="Boulygina E."/>
            <person name="Tsygankova S."/>
            <person name="Khrameeva E."/>
            <person name="Chekanov N."/>
            <person name="Fan G."/>
            <person name="Xiao A."/>
            <person name="Zhang H."/>
            <person name="Xu X."/>
            <person name="Yang H."/>
            <person name="Solovyev V."/>
            <person name="Lee S.M."/>
            <person name="Liu X."/>
            <person name="Afonnikov D.A."/>
            <person name="Skryabin K.G."/>
        </authorList>
    </citation>
    <scope>NUCLEOTIDE SEQUENCE [LARGE SCALE GENOMIC DNA]</scope>
    <source>
        <strain evidence="7">AK-0245</strain>
        <tissue evidence="7">Whole organism</tissue>
    </source>
</reference>
<protein>
    <recommendedName>
        <fullName evidence="6">WW domain-containing protein</fullName>
    </recommendedName>
</protein>
<feature type="domain" description="WW" evidence="6">
    <location>
        <begin position="151"/>
        <end position="184"/>
    </location>
</feature>
<dbReference type="OrthoDB" id="3045089at2759"/>
<keyword evidence="3" id="KW-0963">Cytoplasm</keyword>
<evidence type="ECO:0000313" key="7">
    <source>
        <dbReference type="EMBL" id="TGZ73415.1"/>
    </source>
</evidence>
<evidence type="ECO:0000256" key="2">
    <source>
        <dbReference type="ARBA" id="ARBA00004496"/>
    </source>
</evidence>
<evidence type="ECO:0000313" key="8">
    <source>
        <dbReference type="Proteomes" id="UP000308267"/>
    </source>
</evidence>
<accession>A0A4S2MAE6</accession>
<evidence type="ECO:0000256" key="5">
    <source>
        <dbReference type="SAM" id="MobiDB-lite"/>
    </source>
</evidence>
<feature type="compositionally biased region" description="Polar residues" evidence="5">
    <location>
        <begin position="379"/>
        <end position="400"/>
    </location>
</feature>
<dbReference type="PANTHER" id="PTHR17616">
    <property type="entry name" value="YES-ASSOCIATED PROTEIN YAP1 FAMILY MEMBER"/>
    <property type="match status" value="1"/>
</dbReference>
<dbReference type="EMBL" id="SJOL01002753">
    <property type="protein sequence ID" value="TGZ73415.1"/>
    <property type="molecule type" value="Genomic_DNA"/>
</dbReference>
<keyword evidence="8" id="KW-1185">Reference proteome</keyword>
<gene>
    <name evidence="7" type="ORF">CRM22_001531</name>
</gene>
<feature type="region of interest" description="Disordered" evidence="5">
    <location>
        <begin position="472"/>
        <end position="500"/>
    </location>
</feature>
<dbReference type="Gene3D" id="6.20.430.10">
    <property type="match status" value="1"/>
</dbReference>
<dbReference type="InterPro" id="IPR001202">
    <property type="entry name" value="WW_dom"/>
</dbReference>
<keyword evidence="4" id="KW-0539">Nucleus</keyword>
<dbReference type="SMART" id="SM00456">
    <property type="entry name" value="WW"/>
    <property type="match status" value="1"/>
</dbReference>
<evidence type="ECO:0000256" key="3">
    <source>
        <dbReference type="ARBA" id="ARBA00022490"/>
    </source>
</evidence>
<feature type="compositionally biased region" description="Low complexity" evidence="5">
    <location>
        <begin position="281"/>
        <end position="307"/>
    </location>
</feature>